<evidence type="ECO:0000313" key="3">
    <source>
        <dbReference type="Proteomes" id="UP000799439"/>
    </source>
</evidence>
<comment type="caution">
    <text evidence="2">The sequence shown here is derived from an EMBL/GenBank/DDBJ whole genome shotgun (WGS) entry which is preliminary data.</text>
</comment>
<feature type="transmembrane region" description="Helical" evidence="1">
    <location>
        <begin position="38"/>
        <end position="60"/>
    </location>
</feature>
<dbReference type="AlphaFoldDB" id="A0A9P4J9B0"/>
<dbReference type="Proteomes" id="UP000799439">
    <property type="component" value="Unassembled WGS sequence"/>
</dbReference>
<accession>A0A9P4J9B0</accession>
<organism evidence="2 3">
    <name type="scientific">Myriangium duriaei CBS 260.36</name>
    <dbReference type="NCBI Taxonomy" id="1168546"/>
    <lineage>
        <taxon>Eukaryota</taxon>
        <taxon>Fungi</taxon>
        <taxon>Dikarya</taxon>
        <taxon>Ascomycota</taxon>
        <taxon>Pezizomycotina</taxon>
        <taxon>Dothideomycetes</taxon>
        <taxon>Dothideomycetidae</taxon>
        <taxon>Myriangiales</taxon>
        <taxon>Myriangiaceae</taxon>
        <taxon>Myriangium</taxon>
    </lineage>
</organism>
<proteinExistence type="predicted"/>
<name>A0A9P4J9B0_9PEZI</name>
<keyword evidence="1" id="KW-0812">Transmembrane</keyword>
<keyword evidence="1" id="KW-0472">Membrane</keyword>
<keyword evidence="1" id="KW-1133">Transmembrane helix</keyword>
<sequence length="95" mass="10506">MYTPFSGPISYHFTDLLHRSGHVEVTNGGQIVRERFEFISVTAVWLTGLAIEMVAIVLKLNATPGLARRSNCRLVMIDFFWSSGESEALTGSSTL</sequence>
<gene>
    <name evidence="2" type="ORF">K461DRAFT_275824</name>
</gene>
<evidence type="ECO:0000256" key="1">
    <source>
        <dbReference type="SAM" id="Phobius"/>
    </source>
</evidence>
<evidence type="ECO:0000313" key="2">
    <source>
        <dbReference type="EMBL" id="KAF2154669.1"/>
    </source>
</evidence>
<protein>
    <submittedName>
        <fullName evidence="2">Uncharacterized protein</fullName>
    </submittedName>
</protein>
<keyword evidence="3" id="KW-1185">Reference proteome</keyword>
<dbReference type="EMBL" id="ML996083">
    <property type="protein sequence ID" value="KAF2154669.1"/>
    <property type="molecule type" value="Genomic_DNA"/>
</dbReference>
<reference evidence="2" key="1">
    <citation type="journal article" date="2020" name="Stud. Mycol.">
        <title>101 Dothideomycetes genomes: a test case for predicting lifestyles and emergence of pathogens.</title>
        <authorList>
            <person name="Haridas S."/>
            <person name="Albert R."/>
            <person name="Binder M."/>
            <person name="Bloem J."/>
            <person name="Labutti K."/>
            <person name="Salamov A."/>
            <person name="Andreopoulos B."/>
            <person name="Baker S."/>
            <person name="Barry K."/>
            <person name="Bills G."/>
            <person name="Bluhm B."/>
            <person name="Cannon C."/>
            <person name="Castanera R."/>
            <person name="Culley D."/>
            <person name="Daum C."/>
            <person name="Ezra D."/>
            <person name="Gonzalez J."/>
            <person name="Henrissat B."/>
            <person name="Kuo A."/>
            <person name="Liang C."/>
            <person name="Lipzen A."/>
            <person name="Lutzoni F."/>
            <person name="Magnuson J."/>
            <person name="Mondo S."/>
            <person name="Nolan M."/>
            <person name="Ohm R."/>
            <person name="Pangilinan J."/>
            <person name="Park H.-J."/>
            <person name="Ramirez L."/>
            <person name="Alfaro M."/>
            <person name="Sun H."/>
            <person name="Tritt A."/>
            <person name="Yoshinaga Y."/>
            <person name="Zwiers L.-H."/>
            <person name="Turgeon B."/>
            <person name="Goodwin S."/>
            <person name="Spatafora J."/>
            <person name="Crous P."/>
            <person name="Grigoriev I."/>
        </authorList>
    </citation>
    <scope>NUCLEOTIDE SEQUENCE</scope>
    <source>
        <strain evidence="2">CBS 260.36</strain>
    </source>
</reference>